<dbReference type="eggNOG" id="ENOG5030CGD">
    <property type="taxonomic scope" value="Bacteria"/>
</dbReference>
<comment type="caution">
    <text evidence="1">The sequence shown here is derived from an EMBL/GenBank/DDBJ whole genome shotgun (WGS) entry which is preliminary data.</text>
</comment>
<dbReference type="EMBL" id="JPVQ01000004">
    <property type="protein sequence ID" value="KGR91714.1"/>
    <property type="molecule type" value="Genomic_DNA"/>
</dbReference>
<dbReference type="RefSeq" id="WP_036172615.1">
    <property type="nucleotide sequence ID" value="NZ_AVCZ01000004.1"/>
</dbReference>
<protein>
    <submittedName>
        <fullName evidence="1">Uncharacterized protein</fullName>
    </submittedName>
</protein>
<name>A0A0A3J3V5_9BACL</name>
<accession>A0A0A3J3V5</accession>
<proteinExistence type="predicted"/>
<keyword evidence="2" id="KW-1185">Reference proteome</keyword>
<dbReference type="OrthoDB" id="2454533at2"/>
<dbReference type="AlphaFoldDB" id="A0A0A3J3V5"/>
<reference evidence="1 2" key="1">
    <citation type="submission" date="2014-02" db="EMBL/GenBank/DDBJ databases">
        <title>Draft genome sequence of Lysinibacillus massiliensis CCUG 49529.</title>
        <authorList>
            <person name="Zhang F."/>
            <person name="Wang G."/>
            <person name="Zhang L."/>
        </authorList>
    </citation>
    <scope>NUCLEOTIDE SEQUENCE [LARGE SCALE GENOMIC DNA]</scope>
    <source>
        <strain evidence="1 2">CCUG 49529</strain>
    </source>
</reference>
<dbReference type="Proteomes" id="UP000030595">
    <property type="component" value="Unassembled WGS sequence"/>
</dbReference>
<evidence type="ECO:0000313" key="1">
    <source>
        <dbReference type="EMBL" id="KGR91714.1"/>
    </source>
</evidence>
<organism evidence="1 2">
    <name type="scientific">Ureibacillus massiliensis 4400831 = CIP 108448 = CCUG 49529</name>
    <dbReference type="NCBI Taxonomy" id="1211035"/>
    <lineage>
        <taxon>Bacteria</taxon>
        <taxon>Bacillati</taxon>
        <taxon>Bacillota</taxon>
        <taxon>Bacilli</taxon>
        <taxon>Bacillales</taxon>
        <taxon>Caryophanaceae</taxon>
        <taxon>Ureibacillus</taxon>
    </lineage>
</organism>
<gene>
    <name evidence="1" type="ORF">CD30_03825</name>
</gene>
<evidence type="ECO:0000313" key="2">
    <source>
        <dbReference type="Proteomes" id="UP000030595"/>
    </source>
</evidence>
<sequence length="167" mass="19255">MFVLLMSVLLTLFGCSKLDESVETEIYTGKALHIGIIGEVPRIREDNIKFTKIDFNILQDIDNLSNFDAIFIATEYLKEAGKPQYTSVYNGSHTPFLFIGTGSYVPFAYEDIDFDDSLDSELSYAVLYDKDSEHYWEYGLYNDELNEKNIRSTYSEIFRTVEEISNN</sequence>